<comment type="caution">
    <text evidence="9">The sequence shown here is derived from an EMBL/GenBank/DDBJ whole genome shotgun (WGS) entry which is preliminary data.</text>
</comment>
<feature type="active site" description="Proton donor/acceptor" evidence="7">
    <location>
        <position position="271"/>
    </location>
</feature>
<accession>A0A9D1JUB5</accession>
<proteinExistence type="inferred from homology"/>
<gene>
    <name evidence="9" type="ORF">IAC18_00750</name>
</gene>
<dbReference type="SUPFAM" id="SSF53187">
    <property type="entry name" value="Zn-dependent exopeptidases"/>
    <property type="match status" value="1"/>
</dbReference>
<sequence length="305" mass="32663">MILYDGSAPEWSSLAAGARVRSLAERYPCLRSGVFGRSGMRKPLRCIFFGEGERAAVFAAGQHANEWICSPALLNHVEALASAWAAGDAAARELYRRTRLCFAPLVNPDGADLVTGALRRGRYYERAEHIAAGFPDVPFPAGWKANISGVDLNLQYPAGWERAREVKFALGWTRPAPRDYVGAAPLCAAEARALYLLTRRMAPKTVLTLHTQGEVIYWRYRGFAPPGAESLAEDLAAASGYALDEAPDESGSAGYKDWAIDALGIPAFTVECGLGENPLPASELGGISAAADAVCARLEAWCAAS</sequence>
<evidence type="ECO:0000256" key="4">
    <source>
        <dbReference type="ARBA" id="ARBA00022801"/>
    </source>
</evidence>
<dbReference type="Gene3D" id="3.40.630.10">
    <property type="entry name" value="Zn peptidases"/>
    <property type="match status" value="1"/>
</dbReference>
<evidence type="ECO:0000256" key="2">
    <source>
        <dbReference type="ARBA" id="ARBA00005988"/>
    </source>
</evidence>
<evidence type="ECO:0000259" key="8">
    <source>
        <dbReference type="PROSITE" id="PS52035"/>
    </source>
</evidence>
<evidence type="ECO:0000256" key="6">
    <source>
        <dbReference type="ARBA" id="ARBA00023049"/>
    </source>
</evidence>
<keyword evidence="5" id="KW-0862">Zinc</keyword>
<dbReference type="Pfam" id="PF00246">
    <property type="entry name" value="Peptidase_M14"/>
    <property type="match status" value="1"/>
</dbReference>
<dbReference type="InterPro" id="IPR000834">
    <property type="entry name" value="Peptidase_M14"/>
</dbReference>
<evidence type="ECO:0000256" key="7">
    <source>
        <dbReference type="PROSITE-ProRule" id="PRU01379"/>
    </source>
</evidence>
<dbReference type="GO" id="GO:0004181">
    <property type="term" value="F:metallocarboxypeptidase activity"/>
    <property type="evidence" value="ECO:0007669"/>
    <property type="project" value="InterPro"/>
</dbReference>
<keyword evidence="3" id="KW-0645">Protease</keyword>
<keyword evidence="4" id="KW-0378">Hydrolase</keyword>
<evidence type="ECO:0000313" key="9">
    <source>
        <dbReference type="EMBL" id="HIS66066.1"/>
    </source>
</evidence>
<reference evidence="9" key="2">
    <citation type="journal article" date="2021" name="PeerJ">
        <title>Extensive microbial diversity within the chicken gut microbiome revealed by metagenomics and culture.</title>
        <authorList>
            <person name="Gilroy R."/>
            <person name="Ravi A."/>
            <person name="Getino M."/>
            <person name="Pursley I."/>
            <person name="Horton D.L."/>
            <person name="Alikhan N.F."/>
            <person name="Baker D."/>
            <person name="Gharbi K."/>
            <person name="Hall N."/>
            <person name="Watson M."/>
            <person name="Adriaenssens E.M."/>
            <person name="Foster-Nyarko E."/>
            <person name="Jarju S."/>
            <person name="Secka A."/>
            <person name="Antonio M."/>
            <person name="Oren A."/>
            <person name="Chaudhuri R.R."/>
            <person name="La Ragione R."/>
            <person name="Hildebrand F."/>
            <person name="Pallen M.J."/>
        </authorList>
    </citation>
    <scope>NUCLEOTIDE SEQUENCE</scope>
    <source>
        <strain evidence="9">ChiHjej10B9-9673</strain>
    </source>
</reference>
<name>A0A9D1JUB5_9FIRM</name>
<dbReference type="PROSITE" id="PS52035">
    <property type="entry name" value="PEPTIDASE_M14"/>
    <property type="match status" value="1"/>
</dbReference>
<evidence type="ECO:0000256" key="1">
    <source>
        <dbReference type="ARBA" id="ARBA00001947"/>
    </source>
</evidence>
<dbReference type="SMART" id="SM00631">
    <property type="entry name" value="Zn_pept"/>
    <property type="match status" value="1"/>
</dbReference>
<evidence type="ECO:0000256" key="3">
    <source>
        <dbReference type="ARBA" id="ARBA00022670"/>
    </source>
</evidence>
<evidence type="ECO:0000313" key="10">
    <source>
        <dbReference type="Proteomes" id="UP000824001"/>
    </source>
</evidence>
<dbReference type="Proteomes" id="UP000824001">
    <property type="component" value="Unassembled WGS sequence"/>
</dbReference>
<dbReference type="PANTHER" id="PTHR11705">
    <property type="entry name" value="PROTEASE FAMILY M14 CARBOXYPEPTIDASE A,B"/>
    <property type="match status" value="1"/>
</dbReference>
<evidence type="ECO:0000256" key="5">
    <source>
        <dbReference type="ARBA" id="ARBA00022833"/>
    </source>
</evidence>
<dbReference type="GO" id="GO:0006508">
    <property type="term" value="P:proteolysis"/>
    <property type="evidence" value="ECO:0007669"/>
    <property type="project" value="UniProtKB-KW"/>
</dbReference>
<dbReference type="PANTHER" id="PTHR11705:SF143">
    <property type="entry name" value="SLL0236 PROTEIN"/>
    <property type="match status" value="1"/>
</dbReference>
<dbReference type="AlphaFoldDB" id="A0A9D1JUB5"/>
<reference evidence="9" key="1">
    <citation type="submission" date="2020-10" db="EMBL/GenBank/DDBJ databases">
        <authorList>
            <person name="Gilroy R."/>
        </authorList>
    </citation>
    <scope>NUCLEOTIDE SEQUENCE</scope>
    <source>
        <strain evidence="9">ChiHjej10B9-9673</strain>
    </source>
</reference>
<feature type="domain" description="Peptidase M14" evidence="8">
    <location>
        <begin position="7"/>
        <end position="302"/>
    </location>
</feature>
<protein>
    <submittedName>
        <fullName evidence="9">Gamma-D-glutamyl-meso-diaminopimelate peptidase</fullName>
    </submittedName>
</protein>
<dbReference type="GO" id="GO:0005615">
    <property type="term" value="C:extracellular space"/>
    <property type="evidence" value="ECO:0007669"/>
    <property type="project" value="TreeGrafter"/>
</dbReference>
<dbReference type="GO" id="GO:0008270">
    <property type="term" value="F:zinc ion binding"/>
    <property type="evidence" value="ECO:0007669"/>
    <property type="project" value="InterPro"/>
</dbReference>
<comment type="cofactor">
    <cofactor evidence="1">
        <name>Zn(2+)</name>
        <dbReference type="ChEBI" id="CHEBI:29105"/>
    </cofactor>
</comment>
<comment type="similarity">
    <text evidence="2 7">Belongs to the peptidase M14 family.</text>
</comment>
<keyword evidence="6" id="KW-0482">Metalloprotease</keyword>
<dbReference type="EMBL" id="DVJK01000022">
    <property type="protein sequence ID" value="HIS66066.1"/>
    <property type="molecule type" value="Genomic_DNA"/>
</dbReference>
<organism evidence="9 10">
    <name type="scientific">Candidatus Scatomorpha merdipullorum</name>
    <dbReference type="NCBI Taxonomy" id="2840927"/>
    <lineage>
        <taxon>Bacteria</taxon>
        <taxon>Bacillati</taxon>
        <taxon>Bacillota</taxon>
        <taxon>Clostridia</taxon>
        <taxon>Eubacteriales</taxon>
        <taxon>Candidatus Scatomorpha</taxon>
    </lineage>
</organism>